<feature type="compositionally biased region" description="Low complexity" evidence="1">
    <location>
        <begin position="31"/>
        <end position="40"/>
    </location>
</feature>
<keyword evidence="4" id="KW-1185">Reference proteome</keyword>
<feature type="compositionally biased region" description="Basic and acidic residues" evidence="1">
    <location>
        <begin position="55"/>
        <end position="76"/>
    </location>
</feature>
<feature type="region of interest" description="Disordered" evidence="1">
    <location>
        <begin position="31"/>
        <end position="76"/>
    </location>
</feature>
<name>A0ABP6G5G2_9ACTN</name>
<feature type="chain" id="PRO_5047279335" evidence="2">
    <location>
        <begin position="28"/>
        <end position="76"/>
    </location>
</feature>
<reference evidence="4" key="1">
    <citation type="journal article" date="2019" name="Int. J. Syst. Evol. Microbiol.">
        <title>The Global Catalogue of Microorganisms (GCM) 10K type strain sequencing project: providing services to taxonomists for standard genome sequencing and annotation.</title>
        <authorList>
            <consortium name="The Broad Institute Genomics Platform"/>
            <consortium name="The Broad Institute Genome Sequencing Center for Infectious Disease"/>
            <person name="Wu L."/>
            <person name="Ma J."/>
        </authorList>
    </citation>
    <scope>NUCLEOTIDE SEQUENCE [LARGE SCALE GENOMIC DNA]</scope>
    <source>
        <strain evidence="4">JCM 4542</strain>
    </source>
</reference>
<proteinExistence type="predicted"/>
<dbReference type="EMBL" id="BAAASL010000009">
    <property type="protein sequence ID" value="GAA2716603.1"/>
    <property type="molecule type" value="Genomic_DNA"/>
</dbReference>
<dbReference type="Proteomes" id="UP001500886">
    <property type="component" value="Unassembled WGS sequence"/>
</dbReference>
<evidence type="ECO:0000313" key="4">
    <source>
        <dbReference type="Proteomes" id="UP001500886"/>
    </source>
</evidence>
<evidence type="ECO:0000256" key="1">
    <source>
        <dbReference type="SAM" id="MobiDB-lite"/>
    </source>
</evidence>
<gene>
    <name evidence="3" type="ORF">GCM10010315_28030</name>
</gene>
<sequence length="76" mass="7827">MSRSFVSRKRRAAVLAPAVLVALVALAGSLPSAAGSGSSVRTSADAPVTHFTYTDGHDGRRAGDGNKGHEEYNTKA</sequence>
<evidence type="ECO:0000256" key="2">
    <source>
        <dbReference type="SAM" id="SignalP"/>
    </source>
</evidence>
<accession>A0ABP6G5G2</accession>
<keyword evidence="2" id="KW-0732">Signal</keyword>
<feature type="signal peptide" evidence="2">
    <location>
        <begin position="1"/>
        <end position="27"/>
    </location>
</feature>
<evidence type="ECO:0000313" key="3">
    <source>
        <dbReference type="EMBL" id="GAA2716603.1"/>
    </source>
</evidence>
<protein>
    <submittedName>
        <fullName evidence="3">Uncharacterized protein</fullName>
    </submittedName>
</protein>
<organism evidence="3 4">
    <name type="scientific">Streptomyces luteosporeus</name>
    <dbReference type="NCBI Taxonomy" id="173856"/>
    <lineage>
        <taxon>Bacteria</taxon>
        <taxon>Bacillati</taxon>
        <taxon>Actinomycetota</taxon>
        <taxon>Actinomycetes</taxon>
        <taxon>Kitasatosporales</taxon>
        <taxon>Streptomycetaceae</taxon>
        <taxon>Streptomyces</taxon>
    </lineage>
</organism>
<dbReference type="RefSeq" id="WP_344435459.1">
    <property type="nucleotide sequence ID" value="NZ_BAAASL010000009.1"/>
</dbReference>
<comment type="caution">
    <text evidence="3">The sequence shown here is derived from an EMBL/GenBank/DDBJ whole genome shotgun (WGS) entry which is preliminary data.</text>
</comment>